<dbReference type="Proteomes" id="UP001589862">
    <property type="component" value="Unassembled WGS sequence"/>
</dbReference>
<dbReference type="EMBL" id="JBHLUB010000030">
    <property type="protein sequence ID" value="MFC0582442.1"/>
    <property type="molecule type" value="Genomic_DNA"/>
</dbReference>
<protein>
    <submittedName>
        <fullName evidence="1">DUF6308 family protein</fullName>
    </submittedName>
</protein>
<proteinExistence type="predicted"/>
<evidence type="ECO:0000313" key="1">
    <source>
        <dbReference type="EMBL" id="MFC0582442.1"/>
    </source>
</evidence>
<reference evidence="1 2" key="1">
    <citation type="submission" date="2024-09" db="EMBL/GenBank/DDBJ databases">
        <authorList>
            <person name="Sun Q."/>
            <person name="Mori K."/>
        </authorList>
    </citation>
    <scope>NUCLEOTIDE SEQUENCE [LARGE SCALE GENOMIC DNA]</scope>
    <source>
        <strain evidence="1 2">NCAIM B.02604</strain>
    </source>
</reference>
<dbReference type="Pfam" id="PF19827">
    <property type="entry name" value="DUF6308"/>
    <property type="match status" value="1"/>
</dbReference>
<accession>A0ABV6PDH3</accession>
<keyword evidence="2" id="KW-1185">Reference proteome</keyword>
<dbReference type="RefSeq" id="WP_377459599.1">
    <property type="nucleotide sequence ID" value="NZ_JBHLUB010000030.1"/>
</dbReference>
<dbReference type="InterPro" id="IPR046275">
    <property type="entry name" value="DUF6308"/>
</dbReference>
<sequence>MAAASENGFPDVSEEFLSHGLTQTLKALKDEGTPERMAEHYDVTTKNVGHSFLSLEPNDPERITATDLFAVRLLSVRTPANMVRRILDTEELSTNISDKLGALPAVRLEDTTPTDFNKMEEFYIAVRTGLTGNKSSRMMATSSKLVARKRPDLFPIRDSVVCAYLDRKKQRDYREDWLLFRHILRDTQVQELLAALLEKIRKIPSKNEVVLDTEPLRLLDVALWTYAKQS</sequence>
<gene>
    <name evidence="1" type="ORF">ACFFFR_08620</name>
</gene>
<evidence type="ECO:0000313" key="2">
    <source>
        <dbReference type="Proteomes" id="UP001589862"/>
    </source>
</evidence>
<name>A0ABV6PDH3_9MICC</name>
<comment type="caution">
    <text evidence="1">The sequence shown here is derived from an EMBL/GenBank/DDBJ whole genome shotgun (WGS) entry which is preliminary data.</text>
</comment>
<organism evidence="1 2">
    <name type="scientific">Micrococcoides hystricis</name>
    <dbReference type="NCBI Taxonomy" id="1572761"/>
    <lineage>
        <taxon>Bacteria</taxon>
        <taxon>Bacillati</taxon>
        <taxon>Actinomycetota</taxon>
        <taxon>Actinomycetes</taxon>
        <taxon>Micrococcales</taxon>
        <taxon>Micrococcaceae</taxon>
        <taxon>Micrococcoides</taxon>
    </lineage>
</organism>